<dbReference type="RefSeq" id="WP_143271435.1">
    <property type="nucleotide sequence ID" value="NZ_JACJHR010000021.1"/>
</dbReference>
<organism evidence="1 2">
    <name type="scientific">Amycolatopsis echigonensis</name>
    <dbReference type="NCBI Taxonomy" id="2576905"/>
    <lineage>
        <taxon>Bacteria</taxon>
        <taxon>Bacillati</taxon>
        <taxon>Actinomycetota</taxon>
        <taxon>Actinomycetes</taxon>
        <taxon>Pseudonocardiales</taxon>
        <taxon>Pseudonocardiaceae</taxon>
        <taxon>Amycolatopsis</taxon>
    </lineage>
</organism>
<dbReference type="EMBL" id="JACJHR010000021">
    <property type="protein sequence ID" value="MBB2500746.1"/>
    <property type="molecule type" value="Genomic_DNA"/>
</dbReference>
<sequence>MRKPAQDPDLEFVFDLGRGIAVTDKNEAWSRIPRRRGSELAGDMRQLVIAGMSQEHHRISRPDDRQSW</sequence>
<evidence type="ECO:0000313" key="1">
    <source>
        <dbReference type="EMBL" id="MBB2500746.1"/>
    </source>
</evidence>
<name>A0A8E2B3N5_9PSEU</name>
<reference evidence="1 2" key="1">
    <citation type="submission" date="2020-08" db="EMBL/GenBank/DDBJ databases">
        <title>Amycolatopsis echigonensis JCM 21831.</title>
        <authorList>
            <person name="Tedsree N."/>
            <person name="Kuncharoen N."/>
            <person name="Likhitwitayawuid K."/>
            <person name="Tanasupawat S."/>
        </authorList>
    </citation>
    <scope>NUCLEOTIDE SEQUENCE [LARGE SCALE GENOMIC DNA]</scope>
    <source>
        <strain evidence="1 2">JCM 21831</strain>
    </source>
</reference>
<evidence type="ECO:0000313" key="2">
    <source>
        <dbReference type="Proteomes" id="UP000550260"/>
    </source>
</evidence>
<gene>
    <name evidence="1" type="ORF">H5411_16620</name>
</gene>
<dbReference type="AlphaFoldDB" id="A0A8E2B3N5"/>
<comment type="caution">
    <text evidence="1">The sequence shown here is derived from an EMBL/GenBank/DDBJ whole genome shotgun (WGS) entry which is preliminary data.</text>
</comment>
<accession>A0A8E2B3N5</accession>
<protein>
    <submittedName>
        <fullName evidence="1">Uncharacterized protein</fullName>
    </submittedName>
</protein>
<proteinExistence type="predicted"/>
<dbReference type="Proteomes" id="UP000550260">
    <property type="component" value="Unassembled WGS sequence"/>
</dbReference>